<proteinExistence type="predicted"/>
<evidence type="ECO:0000256" key="1">
    <source>
        <dbReference type="SAM" id="MobiDB-lite"/>
    </source>
</evidence>
<reference evidence="3" key="1">
    <citation type="journal article" date="2019" name="Int. J. Syst. Evol. Microbiol.">
        <title>The Global Catalogue of Microorganisms (GCM) 10K type strain sequencing project: providing services to taxonomists for standard genome sequencing and annotation.</title>
        <authorList>
            <consortium name="The Broad Institute Genomics Platform"/>
            <consortium name="The Broad Institute Genome Sequencing Center for Infectious Disease"/>
            <person name="Wu L."/>
            <person name="Ma J."/>
        </authorList>
    </citation>
    <scope>NUCLEOTIDE SEQUENCE [LARGE SCALE GENOMIC DNA]</scope>
    <source>
        <strain evidence="3">JCM 6921</strain>
    </source>
</reference>
<accession>A0ABP5VXE7</accession>
<sequence>MVNEENRPTAGSTPAMTENEIASGIRARATTRPASTSVRNTFAEDSHSGREKRGLGAAAVSAGMRPFPFGRADNGVRASCATPSPERGRGCGRTAPPYPGGRGRTNPAAGVRRRSGIIARKVRRGGRSARARDQPYPDVRDG</sequence>
<feature type="compositionally biased region" description="Basic and acidic residues" evidence="1">
    <location>
        <begin position="130"/>
        <end position="142"/>
    </location>
</feature>
<evidence type="ECO:0000313" key="3">
    <source>
        <dbReference type="Proteomes" id="UP001500058"/>
    </source>
</evidence>
<feature type="compositionally biased region" description="Basic and acidic residues" evidence="1">
    <location>
        <begin position="42"/>
        <end position="54"/>
    </location>
</feature>
<comment type="caution">
    <text evidence="2">The sequence shown here is derived from an EMBL/GenBank/DDBJ whole genome shotgun (WGS) entry which is preliminary data.</text>
</comment>
<protein>
    <submittedName>
        <fullName evidence="2">Uncharacterized protein</fullName>
    </submittedName>
</protein>
<organism evidence="2 3">
    <name type="scientific">Streptomyces glaucosporus</name>
    <dbReference type="NCBI Taxonomy" id="284044"/>
    <lineage>
        <taxon>Bacteria</taxon>
        <taxon>Bacillati</taxon>
        <taxon>Actinomycetota</taxon>
        <taxon>Actinomycetes</taxon>
        <taxon>Kitasatosporales</taxon>
        <taxon>Streptomycetaceae</taxon>
        <taxon>Streptomyces</taxon>
    </lineage>
</organism>
<gene>
    <name evidence="2" type="ORF">GCM10010420_46720</name>
</gene>
<keyword evidence="3" id="KW-1185">Reference proteome</keyword>
<feature type="compositionally biased region" description="Basic residues" evidence="1">
    <location>
        <begin position="111"/>
        <end position="129"/>
    </location>
</feature>
<dbReference type="EMBL" id="BAAATJ010000027">
    <property type="protein sequence ID" value="GAA2412167.1"/>
    <property type="molecule type" value="Genomic_DNA"/>
</dbReference>
<dbReference type="Proteomes" id="UP001500058">
    <property type="component" value="Unassembled WGS sequence"/>
</dbReference>
<feature type="region of interest" description="Disordered" evidence="1">
    <location>
        <begin position="1"/>
        <end position="142"/>
    </location>
</feature>
<name>A0ABP5VXE7_9ACTN</name>
<evidence type="ECO:0000313" key="2">
    <source>
        <dbReference type="EMBL" id="GAA2412167.1"/>
    </source>
</evidence>